<dbReference type="PANTHER" id="PTHR47894:SF4">
    <property type="entry name" value="HTH-TYPE TRANSCRIPTIONAL REGULATOR GADX"/>
    <property type="match status" value="1"/>
</dbReference>
<dbReference type="GO" id="GO:0000976">
    <property type="term" value="F:transcription cis-regulatory region binding"/>
    <property type="evidence" value="ECO:0007669"/>
    <property type="project" value="TreeGrafter"/>
</dbReference>
<dbReference type="InterPro" id="IPR018060">
    <property type="entry name" value="HTH_AraC"/>
</dbReference>
<keyword evidence="1" id="KW-0805">Transcription regulation</keyword>
<name>A0A1E3W3G9_9HYPH</name>
<accession>A0A1E3W3G9</accession>
<proteinExistence type="predicted"/>
<dbReference type="InterPro" id="IPR009057">
    <property type="entry name" value="Homeodomain-like_sf"/>
</dbReference>
<dbReference type="RefSeq" id="WP_069436587.1">
    <property type="nucleotide sequence ID" value="NZ_LPWG01000007.1"/>
</dbReference>
<dbReference type="GO" id="GO:0003700">
    <property type="term" value="F:DNA-binding transcription factor activity"/>
    <property type="evidence" value="ECO:0007669"/>
    <property type="project" value="InterPro"/>
</dbReference>
<dbReference type="Proteomes" id="UP000094501">
    <property type="component" value="Unassembled WGS sequence"/>
</dbReference>
<dbReference type="SMART" id="SM00342">
    <property type="entry name" value="HTH_ARAC"/>
    <property type="match status" value="1"/>
</dbReference>
<sequence length="330" mass="37202">MPQLVTEWGSERALQKAFDAEGLSLSAVEDPSLFVPQPAMIGVFERAARSVGSRDFGLRVGERMHCHTFGLWVQYCIQAPNLSDGMERARKTLHFHQNSARFSLEREGAYAVWRYRPKQLDLTNIQHTDHIVFPMLQSVQAFLGATWQPDWFELTYPRDNDAHIIEKALPAPIRFGRDAVGVAMPLACLSQKGRAATPSPITFLDVAATETLPYLHDPVRTIMAMAILRLMDGKSDIDGIASMAGIGVRTLQRYLSTDGMSYRDLLAYVRSKRAMELLRNTDMTITQIALALGYSEHANFTRAFTRWTGQAPLAYRRHIKWNTPFTAEPT</sequence>
<dbReference type="Gene3D" id="1.10.10.60">
    <property type="entry name" value="Homeodomain-like"/>
    <property type="match status" value="1"/>
</dbReference>
<evidence type="ECO:0000313" key="6">
    <source>
        <dbReference type="Proteomes" id="UP000094501"/>
    </source>
</evidence>
<dbReference type="PANTHER" id="PTHR47894">
    <property type="entry name" value="HTH-TYPE TRANSCRIPTIONAL REGULATOR GADX"/>
    <property type="match status" value="1"/>
</dbReference>
<dbReference type="SUPFAM" id="SSF46689">
    <property type="entry name" value="Homeodomain-like"/>
    <property type="match status" value="1"/>
</dbReference>
<keyword evidence="6" id="KW-1185">Reference proteome</keyword>
<protein>
    <recommendedName>
        <fullName evidence="4">HTH araC/xylS-type domain-containing protein</fullName>
    </recommendedName>
</protein>
<dbReference type="GO" id="GO:0005829">
    <property type="term" value="C:cytosol"/>
    <property type="evidence" value="ECO:0007669"/>
    <property type="project" value="TreeGrafter"/>
</dbReference>
<comment type="caution">
    <text evidence="5">The sequence shown here is derived from an EMBL/GenBank/DDBJ whole genome shotgun (WGS) entry which is preliminary data.</text>
</comment>
<dbReference type="InterPro" id="IPR032687">
    <property type="entry name" value="AraC-type_N"/>
</dbReference>
<evidence type="ECO:0000259" key="4">
    <source>
        <dbReference type="PROSITE" id="PS01124"/>
    </source>
</evidence>
<feature type="domain" description="HTH araC/xylS-type" evidence="4">
    <location>
        <begin position="220"/>
        <end position="318"/>
    </location>
</feature>
<evidence type="ECO:0000256" key="1">
    <source>
        <dbReference type="ARBA" id="ARBA00023015"/>
    </source>
</evidence>
<keyword evidence="3" id="KW-0804">Transcription</keyword>
<dbReference type="EMBL" id="LPWG01000007">
    <property type="protein sequence ID" value="ODS00359.1"/>
    <property type="molecule type" value="Genomic_DNA"/>
</dbReference>
<organism evidence="5 6">
    <name type="scientific">Methyloceanibacter methanicus</name>
    <dbReference type="NCBI Taxonomy" id="1774968"/>
    <lineage>
        <taxon>Bacteria</taxon>
        <taxon>Pseudomonadati</taxon>
        <taxon>Pseudomonadota</taxon>
        <taxon>Alphaproteobacteria</taxon>
        <taxon>Hyphomicrobiales</taxon>
        <taxon>Hyphomicrobiaceae</taxon>
        <taxon>Methyloceanibacter</taxon>
    </lineage>
</organism>
<reference evidence="5 6" key="1">
    <citation type="journal article" date="2016" name="Environ. Microbiol.">
        <title>New Methyloceanibacter diversity from North Sea sediments includes methanotroph containing solely the soluble methane monooxygenase.</title>
        <authorList>
            <person name="Vekeman B."/>
            <person name="Kerckhof F.M."/>
            <person name="Cremers G."/>
            <person name="de Vos P."/>
            <person name="Vandamme P."/>
            <person name="Boon N."/>
            <person name="Op den Camp H.J."/>
            <person name="Heylen K."/>
        </authorList>
    </citation>
    <scope>NUCLEOTIDE SEQUENCE [LARGE SCALE GENOMIC DNA]</scope>
    <source>
        <strain evidence="5 6">R-67174</strain>
    </source>
</reference>
<dbReference type="STRING" id="1774968.AUC68_00880"/>
<dbReference type="AlphaFoldDB" id="A0A1E3W3G9"/>
<evidence type="ECO:0000313" key="5">
    <source>
        <dbReference type="EMBL" id="ODS00359.1"/>
    </source>
</evidence>
<dbReference type="OrthoDB" id="9805730at2"/>
<gene>
    <name evidence="5" type="ORF">AUC68_00880</name>
</gene>
<evidence type="ECO:0000256" key="3">
    <source>
        <dbReference type="ARBA" id="ARBA00023163"/>
    </source>
</evidence>
<dbReference type="Pfam" id="PF12625">
    <property type="entry name" value="Arabinose_bd"/>
    <property type="match status" value="1"/>
</dbReference>
<keyword evidence="2" id="KW-0238">DNA-binding</keyword>
<dbReference type="PROSITE" id="PS01124">
    <property type="entry name" value="HTH_ARAC_FAMILY_2"/>
    <property type="match status" value="1"/>
</dbReference>
<dbReference type="Pfam" id="PF12833">
    <property type="entry name" value="HTH_18"/>
    <property type="match status" value="1"/>
</dbReference>
<evidence type="ECO:0000256" key="2">
    <source>
        <dbReference type="ARBA" id="ARBA00023125"/>
    </source>
</evidence>